<reference evidence="3" key="1">
    <citation type="journal article" date="2020" name="Int. J. Syst. Evol. Microbiol.">
        <title>Alteromonas alba sp. nov., a marine bacterium isolated from the seawater of the West Pacific Ocean.</title>
        <authorList>
            <person name="Sun C."/>
            <person name="Wu Y.-H."/>
            <person name="Xamxidin M."/>
            <person name="Cheng H."/>
            <person name="Xu X.-W."/>
        </authorList>
    </citation>
    <scope>NUCLEOTIDE SEQUENCE [LARGE SCALE GENOMIC DNA]</scope>
    <source>
        <strain evidence="3">190</strain>
    </source>
</reference>
<dbReference type="EMBL" id="PVNP01000193">
    <property type="protein sequence ID" value="PRO71963.1"/>
    <property type="molecule type" value="Genomic_DNA"/>
</dbReference>
<evidence type="ECO:0000256" key="1">
    <source>
        <dbReference type="SAM" id="SignalP"/>
    </source>
</evidence>
<dbReference type="Pfam" id="PF04338">
    <property type="entry name" value="DUF481"/>
    <property type="match status" value="1"/>
</dbReference>
<keyword evidence="1" id="KW-0732">Signal</keyword>
<protein>
    <submittedName>
        <fullName evidence="2">DUF481 domain-containing protein</fullName>
    </submittedName>
</protein>
<proteinExistence type="predicted"/>
<accession>A0A2S9V6A8</accession>
<comment type="caution">
    <text evidence="2">The sequence shown here is derived from an EMBL/GenBank/DDBJ whole genome shotgun (WGS) entry which is preliminary data.</text>
</comment>
<dbReference type="OrthoDB" id="5292716at2"/>
<dbReference type="Proteomes" id="UP000238949">
    <property type="component" value="Unassembled WGS sequence"/>
</dbReference>
<dbReference type="InterPro" id="IPR007433">
    <property type="entry name" value="DUF481"/>
</dbReference>
<evidence type="ECO:0000313" key="2">
    <source>
        <dbReference type="EMBL" id="PRO71963.1"/>
    </source>
</evidence>
<keyword evidence="3" id="KW-1185">Reference proteome</keyword>
<sequence>MLHQFIAKAAPLVLALFCMSASGADKDLISTLYHADFVEYDEDQKNKFTLDGELGVIFASGNTNATSIKSSLKSEHETKRFSNNYWVEFLYKETEVTVDDSVVDQTTAQRLYTYAQSDYKLAQENRRLFVYGDYEDDRFNGYDYRSSIAAGWSQLMWQNEISDFRYSVGPGYAFAKFDSGERADQVDGFIVRASAEYHYIWPTGAKLRQFVSMEAGDENIKSRTETSLSANLFESLALKFSFIMQHNTSPVNNAQSLNTETAVTIVYRFF</sequence>
<dbReference type="RefSeq" id="WP_105935930.1">
    <property type="nucleotide sequence ID" value="NZ_PVNP01000193.1"/>
</dbReference>
<dbReference type="AlphaFoldDB" id="A0A2S9V6A8"/>
<feature type="chain" id="PRO_5015462689" evidence="1">
    <location>
        <begin position="24"/>
        <end position="270"/>
    </location>
</feature>
<feature type="signal peptide" evidence="1">
    <location>
        <begin position="1"/>
        <end position="23"/>
    </location>
</feature>
<organism evidence="2 3">
    <name type="scientific">Alteromonas alba</name>
    <dbReference type="NCBI Taxonomy" id="2079529"/>
    <lineage>
        <taxon>Bacteria</taxon>
        <taxon>Pseudomonadati</taxon>
        <taxon>Pseudomonadota</taxon>
        <taxon>Gammaproteobacteria</taxon>
        <taxon>Alteromonadales</taxon>
        <taxon>Alteromonadaceae</taxon>
        <taxon>Alteromonas/Salinimonas group</taxon>
        <taxon>Alteromonas</taxon>
    </lineage>
</organism>
<gene>
    <name evidence="2" type="ORF">C6Y40_18730</name>
</gene>
<name>A0A2S9V6A8_9ALTE</name>
<evidence type="ECO:0000313" key="3">
    <source>
        <dbReference type="Proteomes" id="UP000238949"/>
    </source>
</evidence>